<dbReference type="GeneID" id="81389586"/>
<sequence>MKFLSVLHLLGALGASVRATAESDDADNKSQSSAPKCPNPPSRLSLSDPPYENYFYSDCNVATQAVITSPLPDSNLSIIGPRMIIAWPAGDSGVCTFFEPQEGGNGTLSIQLVNSTDSHPLSPVYNASSSGSPHVGVEGVIRFNSSARLTVPILGSIRTIRDFVEGPSLLYPEIQDAVKFSSSDDGSILLQRTWLDNTTTTTLRFQPRSKSTSSGGKGMSLDNRTVSFEAGDYLFSATINYPQLTQLKPTAVLNNASSHLTTSMSGQTSALSFLSYSEKLLAGAWRFLTYFGRDSMIATLLLEPVLSNGEGSAIEAVIGAVLERVNRTDGTVCHEETIGSVVSFKPNSDWSSNFGTGITQLGPTNRIDSDYYLPVLMQRYLVENPIGRKRAAKFLNTTAGAVNPANKNLTWGELALTNAERIMRLAGPFVHNQTKENLIRLQEGQVVGEWRDSTYGLGGGRIPYDVNTALVPAGLRSIGALSRAGIFPQKKQWGSIADKYAKVWEDKTLDFFSVTIPKSKAKALVTSYAKEHFAGPNQASTIDADVKFHAVALDGSNNLSKVEVMNTDDCFRHFLLNTTNDDQLTTFLNNSATNIRRTFPAGLMTDASMIVANPAFGNDPVYARNFTTGAYHGTVIWSWQLAMMARGLELQLGRCEVTSNFSVSSRSLRSAGRQERKAVMPTPEFCTNDSVYSNVRAAYNTLWDSIEKNKDQLSAEVWSWVYRNGSFQVTPLGVLPAPPGVGGQTESNIRQLWSLTFLAVTRNENYKQPDRTSI</sequence>
<reference evidence="3" key="1">
    <citation type="submission" date="2022-11" db="EMBL/GenBank/DDBJ databases">
        <authorList>
            <person name="Petersen C."/>
        </authorList>
    </citation>
    <scope>NUCLEOTIDE SEQUENCE</scope>
    <source>
        <strain evidence="3">IBT 23319</strain>
    </source>
</reference>
<evidence type="ECO:0000256" key="1">
    <source>
        <dbReference type="SAM" id="MobiDB-lite"/>
    </source>
</evidence>
<dbReference type="AlphaFoldDB" id="A0A9W9NDL9"/>
<feature type="region of interest" description="Disordered" evidence="1">
    <location>
        <begin position="22"/>
        <end position="43"/>
    </location>
</feature>
<proteinExistence type="predicted"/>
<accession>A0A9W9NDL9</accession>
<evidence type="ECO:0008006" key="5">
    <source>
        <dbReference type="Google" id="ProtNLM"/>
    </source>
</evidence>
<organism evidence="3 4">
    <name type="scientific">Penicillium citrinum</name>
    <dbReference type="NCBI Taxonomy" id="5077"/>
    <lineage>
        <taxon>Eukaryota</taxon>
        <taxon>Fungi</taxon>
        <taxon>Dikarya</taxon>
        <taxon>Ascomycota</taxon>
        <taxon>Pezizomycotina</taxon>
        <taxon>Eurotiomycetes</taxon>
        <taxon>Eurotiomycetidae</taxon>
        <taxon>Eurotiales</taxon>
        <taxon>Aspergillaceae</taxon>
        <taxon>Penicillium</taxon>
    </lineage>
</organism>
<gene>
    <name evidence="3" type="ORF">N7469_011514</name>
</gene>
<dbReference type="RefSeq" id="XP_056495483.1">
    <property type="nucleotide sequence ID" value="XM_056650419.1"/>
</dbReference>
<keyword evidence="4" id="KW-1185">Reference proteome</keyword>
<dbReference type="Proteomes" id="UP001147733">
    <property type="component" value="Unassembled WGS sequence"/>
</dbReference>
<dbReference type="EMBL" id="JAPQKT010000010">
    <property type="protein sequence ID" value="KAJ5217889.1"/>
    <property type="molecule type" value="Genomic_DNA"/>
</dbReference>
<dbReference type="OrthoDB" id="2591256at2759"/>
<feature type="signal peptide" evidence="2">
    <location>
        <begin position="1"/>
        <end position="19"/>
    </location>
</feature>
<comment type="caution">
    <text evidence="3">The sequence shown here is derived from an EMBL/GenBank/DDBJ whole genome shotgun (WGS) entry which is preliminary data.</text>
</comment>
<reference evidence="3" key="2">
    <citation type="journal article" date="2023" name="IMA Fungus">
        <title>Comparative genomic study of the Penicillium genus elucidates a diverse pangenome and 15 lateral gene transfer events.</title>
        <authorList>
            <person name="Petersen C."/>
            <person name="Sorensen T."/>
            <person name="Nielsen M.R."/>
            <person name="Sondergaard T.E."/>
            <person name="Sorensen J.L."/>
            <person name="Fitzpatrick D.A."/>
            <person name="Frisvad J.C."/>
            <person name="Nielsen K.L."/>
        </authorList>
    </citation>
    <scope>NUCLEOTIDE SEQUENCE</scope>
    <source>
        <strain evidence="3">IBT 23319</strain>
    </source>
</reference>
<name>A0A9W9NDL9_PENCI</name>
<feature type="chain" id="PRO_5040972228" description="Glycogen debranching enzyme" evidence="2">
    <location>
        <begin position="20"/>
        <end position="774"/>
    </location>
</feature>
<keyword evidence="2" id="KW-0732">Signal</keyword>
<evidence type="ECO:0000256" key="2">
    <source>
        <dbReference type="SAM" id="SignalP"/>
    </source>
</evidence>
<protein>
    <recommendedName>
        <fullName evidence="5">Glycogen debranching enzyme</fullName>
    </recommendedName>
</protein>
<evidence type="ECO:0000313" key="4">
    <source>
        <dbReference type="Proteomes" id="UP001147733"/>
    </source>
</evidence>
<evidence type="ECO:0000313" key="3">
    <source>
        <dbReference type="EMBL" id="KAJ5217889.1"/>
    </source>
</evidence>